<feature type="chain" id="PRO_5023032842" evidence="1">
    <location>
        <begin position="28"/>
        <end position="269"/>
    </location>
</feature>
<dbReference type="KEGG" id="acek:FLP30_10480"/>
<dbReference type="EMBL" id="CP043506">
    <property type="protein sequence ID" value="QEO18107.1"/>
    <property type="molecule type" value="Genomic_DNA"/>
</dbReference>
<evidence type="ECO:0000256" key="1">
    <source>
        <dbReference type="SAM" id="SignalP"/>
    </source>
</evidence>
<keyword evidence="3" id="KW-1185">Reference proteome</keyword>
<protein>
    <submittedName>
        <fullName evidence="2">DUF3108 domain-containing protein</fullName>
    </submittedName>
</protein>
<sequence length="269" mass="29062">MAGTVGLKWCSAFVLLGLLCGVGRAAADPLPQTAARYDVFVHGLRAMVLDAAYRNGDGRYAVAVEGKTSGLVGLFLPGNLHLRGVGTFTPAGAVQPALYDSAGRSHHQNWLLDMVYKGALPVVQRQQPPDPQREDVPDQARMGAVDLLAVFMQLLSQVGATQRCTDATSRIFDGERLSTLSIHSAGWGPLPAGFVETRGKDSLKCDFVFQQVQGFKLSSKSTALRKPQPGHVWFQNLPGVGMAVVRLELEHPKMGHIVLTLNALPQRRD</sequence>
<dbReference type="OrthoDB" id="7375395at2"/>
<keyword evidence="1" id="KW-0732">Signal</keyword>
<name>A0A5C1YSZ8_9PROT</name>
<reference evidence="2 3" key="1">
    <citation type="submission" date="2019-09" db="EMBL/GenBank/DDBJ databases">
        <title>Genome sequencing of strain KACC 21233.</title>
        <authorList>
            <person name="Heo J."/>
            <person name="Kim S.-J."/>
            <person name="Kim J.-S."/>
            <person name="Hong S.-B."/>
            <person name="Kwon S.-W."/>
        </authorList>
    </citation>
    <scope>NUCLEOTIDE SEQUENCE [LARGE SCALE GENOMIC DNA]</scope>
    <source>
        <strain evidence="2 3">KACC 21233</strain>
    </source>
</reference>
<evidence type="ECO:0000313" key="2">
    <source>
        <dbReference type="EMBL" id="QEO18107.1"/>
    </source>
</evidence>
<feature type="signal peptide" evidence="1">
    <location>
        <begin position="1"/>
        <end position="27"/>
    </location>
</feature>
<organism evidence="2 3">
    <name type="scientific">Acetobacter vaccinii</name>
    <dbReference type="NCBI Taxonomy" id="2592655"/>
    <lineage>
        <taxon>Bacteria</taxon>
        <taxon>Pseudomonadati</taxon>
        <taxon>Pseudomonadota</taxon>
        <taxon>Alphaproteobacteria</taxon>
        <taxon>Acetobacterales</taxon>
        <taxon>Acetobacteraceae</taxon>
        <taxon>Acetobacter</taxon>
    </lineage>
</organism>
<accession>A0A5C1YSZ8</accession>
<proteinExistence type="predicted"/>
<dbReference type="Proteomes" id="UP000324536">
    <property type="component" value="Chromosome"/>
</dbReference>
<dbReference type="AlphaFoldDB" id="A0A5C1YSZ8"/>
<gene>
    <name evidence="2" type="ORF">FLP30_10480</name>
</gene>
<evidence type="ECO:0000313" key="3">
    <source>
        <dbReference type="Proteomes" id="UP000324536"/>
    </source>
</evidence>